<dbReference type="OrthoDB" id="8016903at2"/>
<protein>
    <submittedName>
        <fullName evidence="7">Blr4994 protein</fullName>
    </submittedName>
</protein>
<dbReference type="PANTHER" id="PTHR34001">
    <property type="entry name" value="BLL7405 PROTEIN"/>
    <property type="match status" value="1"/>
</dbReference>
<dbReference type="KEGG" id="bja:blr4994"/>
<evidence type="ECO:0000259" key="6">
    <source>
        <dbReference type="Pfam" id="PF13505"/>
    </source>
</evidence>
<dbReference type="HOGENOM" id="CLU_037100_0_1_5"/>
<sequence length="296" mass="31114">MARGLQQLSTIDLLFVRQVGERANSLNSLLWGDTRMKKVLAAAAGTLALALAAPASAADLAARPYTKAPAPMVAAIYDWSGFYIGINGGGGSAHSCWDFVTPVTGTLVGEGCHNATGGTIGGQVGYRWQSASWVFGLEGQGNWADFSGDNISLLFPGSALVTGDRNRSRIDSFGLITGQVGYAWNSVLLYVKGGAAVVGDKFDIYAAPGTPGAGTLLASGRDTRWGATVGAGLEFGFAPNWSVGVEYDHIFLGHQTRDLTVPGTGLLFQTNRISQDVDMGLVRLNYRFGGPLVARY</sequence>
<keyword evidence="3" id="KW-0472">Membrane</keyword>
<dbReference type="SUPFAM" id="SSF56925">
    <property type="entry name" value="OMPA-like"/>
    <property type="match status" value="1"/>
</dbReference>
<dbReference type="InParanoid" id="Q89KB3"/>
<gene>
    <name evidence="7" type="ordered locus">blr4994</name>
</gene>
<dbReference type="PANTHER" id="PTHR34001:SF3">
    <property type="entry name" value="BLL7405 PROTEIN"/>
    <property type="match status" value="1"/>
</dbReference>
<dbReference type="Pfam" id="PF13505">
    <property type="entry name" value="OMP_b-brl"/>
    <property type="match status" value="1"/>
</dbReference>
<evidence type="ECO:0000256" key="3">
    <source>
        <dbReference type="ARBA" id="ARBA00023136"/>
    </source>
</evidence>
<evidence type="ECO:0000256" key="5">
    <source>
        <dbReference type="ARBA" id="ARBA00038306"/>
    </source>
</evidence>
<comment type="similarity">
    <text evidence="5">Belongs to the Omp25/RopB family.</text>
</comment>
<dbReference type="InterPro" id="IPR027385">
    <property type="entry name" value="Beta-barrel_OMP"/>
</dbReference>
<organism evidence="7 8">
    <name type="scientific">Bradyrhizobium diazoefficiens (strain JCM 10833 / BCRC 13528 / IAM 13628 / NBRC 14792 / USDA 110)</name>
    <dbReference type="NCBI Taxonomy" id="224911"/>
    <lineage>
        <taxon>Bacteria</taxon>
        <taxon>Pseudomonadati</taxon>
        <taxon>Pseudomonadota</taxon>
        <taxon>Alphaproteobacteria</taxon>
        <taxon>Hyphomicrobiales</taxon>
        <taxon>Nitrobacteraceae</taxon>
        <taxon>Bradyrhizobium</taxon>
    </lineage>
</organism>
<dbReference type="GO" id="GO:0009279">
    <property type="term" value="C:cell outer membrane"/>
    <property type="evidence" value="ECO:0007669"/>
    <property type="project" value="UniProtKB-SubCell"/>
</dbReference>
<evidence type="ECO:0000313" key="8">
    <source>
        <dbReference type="Proteomes" id="UP000002526"/>
    </source>
</evidence>
<reference evidence="8" key="1">
    <citation type="journal article" date="2002" name="DNA Res.">
        <title>Complete genomic sequence of nitrogen-fixing symbiotic bacterium Bradyrhizobium japonicum USDA110.</title>
        <authorList>
            <person name="Kaneko T."/>
            <person name="Nakamura Y."/>
            <person name="Sato S."/>
            <person name="Minamisawa K."/>
            <person name="Uchiumi T."/>
            <person name="Sasamoto S."/>
            <person name="Watanabe A."/>
            <person name="Idesawa K."/>
            <person name="Iriguchi M."/>
            <person name="Kawashima K."/>
            <person name="Kohara M."/>
            <person name="Matsumoto M."/>
            <person name="Shimpo S."/>
            <person name="Tsuruoka H."/>
            <person name="Wada T."/>
            <person name="Yamada M."/>
            <person name="Tabata S."/>
        </authorList>
    </citation>
    <scope>NUCLEOTIDE SEQUENCE [LARGE SCALE GENOMIC DNA]</scope>
    <source>
        <strain evidence="8">JCM 10833 / BCRC 13528 / IAM 13628 / NBRC 14792 / USDA 110</strain>
    </source>
</reference>
<feature type="domain" description="Outer membrane protein beta-barrel" evidence="6">
    <location>
        <begin position="48"/>
        <end position="254"/>
    </location>
</feature>
<dbReference type="STRING" id="224911.AAV28_22335"/>
<comment type="subcellular location">
    <subcellularLocation>
        <location evidence="1">Cell outer membrane</location>
    </subcellularLocation>
</comment>
<dbReference type="InterPro" id="IPR011250">
    <property type="entry name" value="OMP/PagP_B-barrel"/>
</dbReference>
<evidence type="ECO:0000313" key="7">
    <source>
        <dbReference type="EMBL" id="BAC50259.1"/>
    </source>
</evidence>
<accession>Q89KB3</accession>
<evidence type="ECO:0000256" key="2">
    <source>
        <dbReference type="ARBA" id="ARBA00022729"/>
    </source>
</evidence>
<keyword evidence="2" id="KW-0732">Signal</keyword>
<dbReference type="EMBL" id="BA000040">
    <property type="protein sequence ID" value="BAC50259.1"/>
    <property type="molecule type" value="Genomic_DNA"/>
</dbReference>
<dbReference type="eggNOG" id="COG3637">
    <property type="taxonomic scope" value="Bacteria"/>
</dbReference>
<proteinExistence type="inferred from homology"/>
<dbReference type="EnsemblBacteria" id="BAC50259">
    <property type="protein sequence ID" value="BAC50259"/>
    <property type="gene ID" value="BAC50259"/>
</dbReference>
<keyword evidence="4" id="KW-0998">Cell outer membrane</keyword>
<dbReference type="InterPro" id="IPR051692">
    <property type="entry name" value="OMP-like"/>
</dbReference>
<name>Q89KB3_BRADU</name>
<dbReference type="PhylomeDB" id="Q89KB3"/>
<keyword evidence="8" id="KW-1185">Reference proteome</keyword>
<evidence type="ECO:0000256" key="4">
    <source>
        <dbReference type="ARBA" id="ARBA00023237"/>
    </source>
</evidence>
<dbReference type="Gene3D" id="2.40.160.20">
    <property type="match status" value="1"/>
</dbReference>
<dbReference type="Proteomes" id="UP000002526">
    <property type="component" value="Chromosome"/>
</dbReference>
<evidence type="ECO:0000256" key="1">
    <source>
        <dbReference type="ARBA" id="ARBA00004442"/>
    </source>
</evidence>
<dbReference type="AlphaFoldDB" id="Q89KB3"/>